<name>A0A388JVM8_CHABU</name>
<evidence type="ECO:0000313" key="2">
    <source>
        <dbReference type="EMBL" id="GBG61869.1"/>
    </source>
</evidence>
<gene>
    <name evidence="2" type="ORF">CBR_g23821</name>
</gene>
<reference evidence="2 3" key="1">
    <citation type="journal article" date="2018" name="Cell">
        <title>The Chara Genome: Secondary Complexity and Implications for Plant Terrestrialization.</title>
        <authorList>
            <person name="Nishiyama T."/>
            <person name="Sakayama H."/>
            <person name="Vries J.D."/>
            <person name="Buschmann H."/>
            <person name="Saint-Marcoux D."/>
            <person name="Ullrich K.K."/>
            <person name="Haas F.B."/>
            <person name="Vanderstraeten L."/>
            <person name="Becker D."/>
            <person name="Lang D."/>
            <person name="Vosolsobe S."/>
            <person name="Rombauts S."/>
            <person name="Wilhelmsson P.K.I."/>
            <person name="Janitza P."/>
            <person name="Kern R."/>
            <person name="Heyl A."/>
            <person name="Rumpler F."/>
            <person name="Villalobos L.I.A.C."/>
            <person name="Clay J.M."/>
            <person name="Skokan R."/>
            <person name="Toyoda A."/>
            <person name="Suzuki Y."/>
            <person name="Kagoshima H."/>
            <person name="Schijlen E."/>
            <person name="Tajeshwar N."/>
            <person name="Catarino B."/>
            <person name="Hetherington A.J."/>
            <person name="Saltykova A."/>
            <person name="Bonnot C."/>
            <person name="Breuninger H."/>
            <person name="Symeonidi A."/>
            <person name="Radhakrishnan G.V."/>
            <person name="Van Nieuwerburgh F."/>
            <person name="Deforce D."/>
            <person name="Chang C."/>
            <person name="Karol K.G."/>
            <person name="Hedrich R."/>
            <person name="Ulvskov P."/>
            <person name="Glockner G."/>
            <person name="Delwiche C.F."/>
            <person name="Petrasek J."/>
            <person name="Van de Peer Y."/>
            <person name="Friml J."/>
            <person name="Beilby M."/>
            <person name="Dolan L."/>
            <person name="Kohara Y."/>
            <person name="Sugano S."/>
            <person name="Fujiyama A."/>
            <person name="Delaux P.-M."/>
            <person name="Quint M."/>
            <person name="TheiBen G."/>
            <person name="Hagemann M."/>
            <person name="Harholt J."/>
            <person name="Dunand C."/>
            <person name="Zachgo S."/>
            <person name="Langdale J."/>
            <person name="Maumus F."/>
            <person name="Straeten D.V.D."/>
            <person name="Gould S.B."/>
            <person name="Rensing S.A."/>
        </authorList>
    </citation>
    <scope>NUCLEOTIDE SEQUENCE [LARGE SCALE GENOMIC DNA]</scope>
    <source>
        <strain evidence="2 3">S276</strain>
    </source>
</reference>
<evidence type="ECO:0000256" key="1">
    <source>
        <dbReference type="SAM" id="MobiDB-lite"/>
    </source>
</evidence>
<comment type="caution">
    <text evidence="2">The sequence shown here is derived from an EMBL/GenBank/DDBJ whole genome shotgun (WGS) entry which is preliminary data.</text>
</comment>
<protein>
    <submittedName>
        <fullName evidence="2">Uncharacterized protein</fullName>
    </submittedName>
</protein>
<dbReference type="EMBL" id="BFEA01000023">
    <property type="protein sequence ID" value="GBG61869.1"/>
    <property type="molecule type" value="Genomic_DNA"/>
</dbReference>
<organism evidence="2 3">
    <name type="scientific">Chara braunii</name>
    <name type="common">Braun's stonewort</name>
    <dbReference type="NCBI Taxonomy" id="69332"/>
    <lineage>
        <taxon>Eukaryota</taxon>
        <taxon>Viridiplantae</taxon>
        <taxon>Streptophyta</taxon>
        <taxon>Charophyceae</taxon>
        <taxon>Charales</taxon>
        <taxon>Characeae</taxon>
        <taxon>Chara</taxon>
    </lineage>
</organism>
<proteinExistence type="predicted"/>
<dbReference type="Gramene" id="GBG61869">
    <property type="protein sequence ID" value="GBG61869"/>
    <property type="gene ID" value="CBR_g23821"/>
</dbReference>
<accession>A0A388JVM8</accession>
<dbReference type="Proteomes" id="UP000265515">
    <property type="component" value="Unassembled WGS sequence"/>
</dbReference>
<dbReference type="AlphaFoldDB" id="A0A388JVM8"/>
<feature type="region of interest" description="Disordered" evidence="1">
    <location>
        <begin position="57"/>
        <end position="93"/>
    </location>
</feature>
<evidence type="ECO:0000313" key="3">
    <source>
        <dbReference type="Proteomes" id="UP000265515"/>
    </source>
</evidence>
<keyword evidence="3" id="KW-1185">Reference proteome</keyword>
<sequence>MMINAKICQQGPASTQTVSLLPAAVQGGNGSMLSPSSPVSQCTPVATAVASHAVQAQGGLKPSSSKLLATRHLFSEQQPQRKRPSPPHQIAQQ</sequence>